<feature type="domain" description="Fibronectin type-III" evidence="12">
    <location>
        <begin position="2324"/>
        <end position="2412"/>
    </location>
</feature>
<keyword evidence="11" id="KW-0732">Signal</keyword>
<evidence type="ECO:0000313" key="15">
    <source>
        <dbReference type="Proteomes" id="UP000515129"/>
    </source>
</evidence>
<feature type="domain" description="Fibronectin type-III" evidence="12">
    <location>
        <begin position="2589"/>
        <end position="2675"/>
    </location>
</feature>
<feature type="domain" description="Fibronectin type-III" evidence="12">
    <location>
        <begin position="1444"/>
        <end position="1532"/>
    </location>
</feature>
<feature type="domain" description="Fibronectin type-III" evidence="12">
    <location>
        <begin position="2148"/>
        <end position="2236"/>
    </location>
</feature>
<feature type="domain" description="Fibronectin type-III" evidence="12">
    <location>
        <begin position="1621"/>
        <end position="1707"/>
    </location>
</feature>
<feature type="domain" description="Fibronectin type-III" evidence="12">
    <location>
        <begin position="2237"/>
        <end position="2323"/>
    </location>
</feature>
<feature type="domain" description="Fibronectin type-III" evidence="12">
    <location>
        <begin position="3678"/>
        <end position="3768"/>
    </location>
</feature>
<feature type="domain" description="Fibronectin type-I" evidence="13">
    <location>
        <begin position="464"/>
        <end position="508"/>
    </location>
</feature>
<accession>A0A6P6Q354</accession>
<dbReference type="PANTHER" id="PTHR46708:SF4">
    <property type="entry name" value="FIBRONECTIN"/>
    <property type="match status" value="1"/>
</dbReference>
<feature type="domain" description="Fibronectin type-I" evidence="13">
    <location>
        <begin position="44"/>
        <end position="83"/>
    </location>
</feature>
<feature type="domain" description="Fibronectin type-I" evidence="13">
    <location>
        <begin position="222"/>
        <end position="266"/>
    </location>
</feature>
<dbReference type="RefSeq" id="XP_026128039.1">
    <property type="nucleotide sequence ID" value="XM_026272254.1"/>
</dbReference>
<dbReference type="FunFam" id="2.10.70.10:FF:000004">
    <property type="entry name" value="Fibronectin 1"/>
    <property type="match status" value="1"/>
</dbReference>
<feature type="disulfide bond" evidence="9">
    <location>
        <begin position="356"/>
        <end position="382"/>
    </location>
</feature>
<dbReference type="CDD" id="cd00063">
    <property type="entry name" value="FN3"/>
    <property type="match status" value="35"/>
</dbReference>
<dbReference type="InterPro" id="IPR003961">
    <property type="entry name" value="FN3_dom"/>
</dbReference>
<dbReference type="GO" id="GO:0005201">
    <property type="term" value="F:extracellular matrix structural constituent"/>
    <property type="evidence" value="ECO:0007669"/>
    <property type="project" value="TreeGrafter"/>
</dbReference>
<evidence type="ECO:0000259" key="13">
    <source>
        <dbReference type="PROSITE" id="PS51091"/>
    </source>
</evidence>
<evidence type="ECO:0000256" key="1">
    <source>
        <dbReference type="ARBA" id="ARBA00020368"/>
    </source>
</evidence>
<keyword evidence="3" id="KW-0358">Heparin-binding</keyword>
<dbReference type="InterPro" id="IPR013783">
    <property type="entry name" value="Ig-like_fold"/>
</dbReference>
<dbReference type="Pfam" id="PF00041">
    <property type="entry name" value="fn3"/>
    <property type="match status" value="35"/>
</dbReference>
<feature type="domain" description="Fibronectin type-III" evidence="12">
    <location>
        <begin position="607"/>
        <end position="712"/>
    </location>
</feature>
<dbReference type="SUPFAM" id="SSF57440">
    <property type="entry name" value="Kringle-like"/>
    <property type="match status" value="2"/>
</dbReference>
<feature type="domain" description="Fibronectin type-I" evidence="13">
    <location>
        <begin position="3969"/>
        <end position="4013"/>
    </location>
</feature>
<dbReference type="FunFam" id="2.60.40.10:FF:000227">
    <property type="entry name" value="Fibronectin isoform X1"/>
    <property type="match status" value="1"/>
</dbReference>
<dbReference type="Proteomes" id="UP000515129">
    <property type="component" value="Chromosome 9"/>
</dbReference>
<dbReference type="GO" id="GO:0007160">
    <property type="term" value="P:cell-matrix adhesion"/>
    <property type="evidence" value="ECO:0007669"/>
    <property type="project" value="TreeGrafter"/>
</dbReference>
<feature type="disulfide bond" evidence="9">
    <location>
        <begin position="370"/>
        <end position="397"/>
    </location>
</feature>
<feature type="domain" description="Fibronectin type-III" evidence="12">
    <location>
        <begin position="1357"/>
        <end position="1443"/>
    </location>
</feature>
<feature type="domain" description="Fibronectin type-III" evidence="12">
    <location>
        <begin position="2061"/>
        <end position="2147"/>
    </location>
</feature>
<evidence type="ECO:0000256" key="6">
    <source>
        <dbReference type="ARBA" id="ARBA00022960"/>
    </source>
</evidence>
<evidence type="ECO:0000256" key="7">
    <source>
        <dbReference type="ARBA" id="ARBA00023157"/>
    </source>
</evidence>
<name>A0A6P6Q354_CARAU</name>
<feature type="domain" description="Fibronectin type-III" evidence="12">
    <location>
        <begin position="2945"/>
        <end position="3035"/>
    </location>
</feature>
<feature type="domain" description="Fibronectin type-III" evidence="12">
    <location>
        <begin position="1086"/>
        <end position="1177"/>
    </location>
</feature>
<feature type="domain" description="Fibronectin type-III" evidence="12">
    <location>
        <begin position="3131"/>
        <end position="3218"/>
    </location>
</feature>
<feature type="domain" description="Fibronectin type-I" evidence="13">
    <location>
        <begin position="4058"/>
        <end position="4098"/>
    </location>
</feature>
<dbReference type="Pfam" id="PF00039">
    <property type="entry name" value="fn1"/>
    <property type="match status" value="10"/>
</dbReference>
<dbReference type="InterPro" id="IPR036116">
    <property type="entry name" value="FN3_sf"/>
</dbReference>
<dbReference type="Gene3D" id="2.60.40.10">
    <property type="entry name" value="Immunoglobulins"/>
    <property type="match status" value="36"/>
</dbReference>
<evidence type="ECO:0000256" key="8">
    <source>
        <dbReference type="ARBA" id="ARBA00023180"/>
    </source>
</evidence>
<dbReference type="InterPro" id="IPR013806">
    <property type="entry name" value="Kringle-like"/>
</dbReference>
<keyword evidence="4" id="KW-0677">Repeat</keyword>
<protein>
    <recommendedName>
        <fullName evidence="1">Fibronectin</fullName>
    </recommendedName>
</protein>
<keyword evidence="8" id="KW-0325">Glycoprotein</keyword>
<dbReference type="GO" id="GO:0008201">
    <property type="term" value="F:heparin binding"/>
    <property type="evidence" value="ECO:0007669"/>
    <property type="project" value="UniProtKB-KW"/>
</dbReference>
<feature type="signal peptide" evidence="11">
    <location>
        <begin position="1"/>
        <end position="21"/>
    </location>
</feature>
<dbReference type="Gene3D" id="2.10.70.10">
    <property type="entry name" value="Complement Module, domain 1"/>
    <property type="match status" value="12"/>
</dbReference>
<evidence type="ECO:0000256" key="5">
    <source>
        <dbReference type="ARBA" id="ARBA00022889"/>
    </source>
</evidence>
<dbReference type="CDD" id="cd00061">
    <property type="entry name" value="FN1"/>
    <property type="match status" value="11"/>
</dbReference>
<feature type="domain" description="Fibronectin type-I" evidence="13">
    <location>
        <begin position="4014"/>
        <end position="4056"/>
    </location>
</feature>
<feature type="domain" description="Fibronectin type-III" evidence="12">
    <location>
        <begin position="3219"/>
        <end position="3309"/>
    </location>
</feature>
<dbReference type="SMART" id="SM00058">
    <property type="entry name" value="FN1"/>
    <property type="match status" value="12"/>
</dbReference>
<sequence>MTSGPLGTALAVALLACTVQCMPKATGKHRRQVLEHSVSSVSQDGCVESGKHYGVGEQWERSYLGNTLLCTCHGVSGIKCKSKPDAEETCYDKINARSYRVGETYERPKDGMIWDCTCIGSSRGKISCTIGNRCHEGGHSYKIGDTWKRPHDTGDYMLECVCLGNGKGEWTCKPVSERCFDDAAGTSYMVGETWEKPYQGWMMVDCTCLGEGNGRITCTSRNRCNDQDKRTSYRIGDTWSKTDSLGHVVQCLCTGNGRGEWKCERHASLHTTGLGTGSRVVTNIQPAVHQPQAVPEHPTQGSCLTDTGVSYGLGMRWIKTQGSKQMLCTCLGNGVSCDESESQSQVYGGSSGGLPCVFPFVFMGKTFYSCTSEGRSDGQLWCSTSADFEKDYKYSFCTSNNVMVTTRGGNSNGALCHFPFLYNGRNYTDCTAEGRRDGMKWCGTTYNFDREQRFGFCPMAAHEEVCTIGEGVMYRVGDQWDRRHDVLGHMMRCTCMGNGRGEWSCMAYSQLKDQCTVDNLTYEVNQTFTKLHNEGYMMNCTCFGEGRGRWKCDAIDQCQEPETRVYYQIGDSWDKLIQGIHYRCYCYGNGLGEMSCEPQQTFHGGNRPVQVIISESGNQPNSHPIQWNAPASEHITQYILKWRPKNTHIRWMEVTIPGHLNSYTIAGLKPGVTYEGQLISILRFGRRETTRFDFSTVHGSLTPSEGETTPPPPMVDTSESVTEITSSSFVISWVSASDTVSGFRVEYELNEEGGQTGQPMILDLPHSATSVNISELLPGRKYTVNVYEVTGGGKPNLILTTSQTTAPDAPSEHEVKDVGESSIIISWSKPVAPITAYRVVYTPSEEGSSGSTELNLPNTATSVTLGDLRPGLPYNISIYSVEENMESEPIFIQVTTAGEPLAEEVPSPTDLQFFEVSDSKIIITWTGPSTVVSGYRVSVGEVGPDGLVERVLPFPVTPNAYAEITNLQPGTLYRFFIYALKSGEESKPLVGEQATKPDPPTDIDFTHVTEDSAVIIWSAPRAQVTGYRLFLTVQGSNPKQLRIPGRMSQYTLINLQPDTEYTATLHAEKGNVLSEGSIASFTTLQPIRNAPHFSTDVTDTSIIVSWTPVPKIGYKLTVRPSQGGEAPRDTISESGSVHISGLTPGVEYTYSVQPVINGHEQGNPIIRRVVTPLSPPTDLNLQSNPNTGELMVQWSDAKIPDITGHRVTCTPTKGQQGNSIEEFVKAGQNSCTLENLSPGVEYNVSVFTVKDEIESVPVSTTLSPEPDPPTDIDFTNVTEDSAVIIWSAPRAQVTGYRLFLTVQGSNPKQLRIPGRTSQYTLIDLQPDTEYTVTLHAEKGNVLSEGSIASFTTLQPMGIAPHFSTDVTDTSIIVSWTPVPKIGYKLTVRPSQGGEAPRDTISESGSVHISGLTPGVEYTYSVQPVINGHEQGNPIIRHVVTQPDPPTDIDFTNVTEDSAVIIWSAPRAQVTGYRLFLTVQGSNPKQLRIPGRTSQYTLIDLQPDTEYTVTLHAEKGNVLSEGSIASFTTLQPIGIAPDFSTDVTDTSIIVSWTPVPKIGYKLTVRPSQGGEAPRDTISESGSVHISGLTPGVEYTYSVQPVINGHEQGSPIIRRVVTLQPMGIAPDFSTDVTDTSIIVSWTPVPKIGYKLTVRPSQGGEAPRDTISESGSVHISGLTPGVEYTYSVQPVINGHEQGNPIIRRVVTQPDPPTDIDFTNVTEDSAVIIWSAPRAQVTGYRLFLTVQGSNPKQLHIPGRTSQYTLIDLQPDTEYTVTLHAEKGNVLSEGSIASFTTFPQMGIAPHFSTDVTDTDIIVSWTPVPKIGFKLTVRPSQGGEAPRDTISESGSVHISGLTPGVEYTYSVQPVINGHEQGNPIIRRVVTQPDPPADIDFTNVTEDSAVIIWSTPRAQVTGYRLFLTVEGSNPKQLRIPGRMSQYTLINLQPDTEYTATLHAEKGNVLSVGLIASFTTLQQMGIAPHFSTDVTDTSIIVSWTPVPKIGYKLTVRPSQGGEAPRDTISESGSVHISGLTPGVEYTYSVQPVINGHEQGSPIIRRVVTLQPMGNAPDFSTDVTDTSIIVSWTPVPKIGYKLTVRPSQGGEAPRDTISESGSVHISGLTPGVEYTYSVQPVINGHEDGNPIIRRVVTQPDPPTDIDFTNVTEDSAVIIWSAPRAQVTGYRLFLTVQGSNPKQLRIPGRTSQYTLINLQPDTEYTVTLHAEKGNVLSEGSIASFTTLQPMGKAPDFSTDVTDTSIIVSWTPVPKIGYKLTVRPSQGGEAPRDTISESGSVHISGLTPGVEYTYSVQPVINGHEDGNPIIRRVVTQPDPPTDIDFTNVTEDSAVIIWSTPRAQVTGYRLFLTVQGSNPEQLRIPGRMSQYTLINLQPDTEYTATLHAEKGNVLSEGSIASFTTLQPMGNAPHFSTDVTDTSIIVSWTPVPKIGYKLTVRPSQGGEAPRDTISESGSVHISGLTPGVEYTYSVQPVINGHEHGNPIIRRVVTLQPMGNAPDFSTDVTDTSIIVSWTPVPKIGYKLTVRPSQGGEAPRDTISESGSVHISGLTPGVEYTYSVQPVINGHEHGNPIIRRVVTLQPMGIAPDFSTDVTDTAIIVSWTPVPKIGYKLTVRPSQGGEAPRDTISESGSVHISGLTPGVEYTYSVQPVINGHEQGNPIIRHVVTQPDPPTDIDFTHVTEDSAVIIWSAPRAQVTGYRLFLTVQGSNPKQLRIPGRMSQYTLINLQPDTEYTVTLHAEKGNVLSEGSIASFTTLQPLGIAPHFSTDVKDTSIIVSWTPVPKIGYKLTVRPSQGGEAPRDTISESGSVHISGLTPGVEYTYSVQPVINGHEHGNPIIRRVVTPLSPPTDLNLQSNPNTGELMVQWNDAKIPDITGHRVTCTPTKGQQGNSIEEFVKAGQNSCTLENLSPGVEYNVSVFTVKDDMESVPVSTTLTPDVPKITDLSFINITDSTIGLSWSPLNHTAVTGYRITVLAAGDSVPIFVEFVEPTSGVYTVHGLEPGIDYDITVTTVTENGESEPITITQQTAVPAPSGLSFGEVTADTMLVTWKAPHVPKSSDIKRYIIHYHPIDDDDDTIERTVDGKTNYIVLRHLVPNTEYMVRVICVYEERESSPAVGTQRTVLDAPVGLQFSDVGTNSFTVRWQAPQAVISGYRIRYQKTSGGRAKDERLPPSRSHFTLTGLTQETEYRISVYAVSGSRESLPVTGTQSTISDAPTDLEVISSTPTSITVRWDAPSVTVRYYRITHGESGSIDAPQEFTVPGSQSTATIDGLRPGTDYTITVYAVTGRGDSPASSTPIHVIHRTDIESPSGMQVTDVKDNTITVRWSPAVGPISGYRVTGKPLNGQGPTFSEVVAPDQTEMTFSGLMPTAEYTVSVYALGQDGESPPLVENVVTTVDKPKDLSFTDVDSTSMRISWESPDGVVSSYRVLYYSPEEGERELFPAPRGEDESAVLHGLRPGTEYTVKVIALHDRTPSTPLVGTQTTAIPGPTSLHFSQVGPTSFTVSWSSSDVRLTGYRVAITPKSKNGPTKEDNISPDSKEFHATGLMPGTNYEVEVYGVKNSLTSRRVKGEISTPDNISPPRRVRISNVKDSSITLTWRSKTEAISGFLVEATPTIRGHNPIQRTIEPDSRTYTITGLEPGTLYKINLYTLNGSSRSEPFTLTAATAKPVISPPTNLHFTSLTPSSISFTWERSRSTVTGYYVTYEEAGDIPKELTPRPQAGRTFASISGLKPGTEYVIKIVALNNAQRSIPLIGKAKTQLEIHQLTSQFPEPSRPRQDILDVPEDNHVHMVGPNRLDTLGQQGKHIYTEYQSYNLGNKAQQLHPPSHREPLVYIPLPGADGQRVPVVQVSGGPEPGFPFAGLYNETNLPQEAQTQTTIMWQPVPHTSEYVVSCNPITEISEKILQMRLPGTSTSATLIGLTSGASYNVLVESVSGDQKQKVLEDVVTVGNSVPGAGVVPTGRDVCYDTFTATYHEVDEEWERMSETGFKLWCKCLGLGSGHFRCDSSKWCHDNGHNYRIGEKWDRRAENGHMMSCTCLGSGKGEFKCEPHESTCYDEGKLYQVGNQWQKEYLGAICTCTCYGGQQGWRCENCRRPGVEVDADLVQPPVRSDAYDRYRENALRKLNIQCPIECLRPDLLADAQSPLE</sequence>
<dbReference type="PROSITE" id="PS51091">
    <property type="entry name" value="FN1_2"/>
    <property type="match status" value="11"/>
</dbReference>
<feature type="domain" description="Fibronectin type-III" evidence="12">
    <location>
        <begin position="3036"/>
        <end position="3130"/>
    </location>
</feature>
<dbReference type="InterPro" id="IPR000083">
    <property type="entry name" value="Fibronectin_type1"/>
</dbReference>
<dbReference type="SUPFAM" id="SSF49265">
    <property type="entry name" value="Fibronectin type III"/>
    <property type="match status" value="22"/>
</dbReference>
<feature type="domain" description="Fibronectin type-I" evidence="13">
    <location>
        <begin position="132"/>
        <end position="175"/>
    </location>
</feature>
<feature type="domain" description="Fibronectin type-I" evidence="13">
    <location>
        <begin position="88"/>
        <end position="131"/>
    </location>
</feature>
<evidence type="ECO:0000256" key="4">
    <source>
        <dbReference type="ARBA" id="ARBA00022737"/>
    </source>
</evidence>
<evidence type="ECO:0000259" key="14">
    <source>
        <dbReference type="PROSITE" id="PS51092"/>
    </source>
</evidence>
<proteinExistence type="predicted"/>
<evidence type="ECO:0000256" key="10">
    <source>
        <dbReference type="SAM" id="MobiDB-lite"/>
    </source>
</evidence>
<feature type="domain" description="Fibronectin type-III" evidence="12">
    <location>
        <begin position="1533"/>
        <end position="1620"/>
    </location>
</feature>
<dbReference type="PANTHER" id="PTHR46708">
    <property type="entry name" value="TENASCIN"/>
    <property type="match status" value="1"/>
</dbReference>
<feature type="domain" description="Fibronectin type-III" evidence="12">
    <location>
        <begin position="3493"/>
        <end position="3582"/>
    </location>
</feature>
<evidence type="ECO:0000256" key="3">
    <source>
        <dbReference type="ARBA" id="ARBA00022674"/>
    </source>
</evidence>
<feature type="domain" description="Fibronectin type-III" evidence="12">
    <location>
        <begin position="1972"/>
        <end position="2060"/>
    </location>
</feature>
<dbReference type="InterPro" id="IPR036943">
    <property type="entry name" value="FN_type2_sf"/>
</dbReference>
<dbReference type="GeneID" id="113108876"/>
<feature type="domain" description="Fibronectin type-III" evidence="12">
    <location>
        <begin position="2765"/>
        <end position="2851"/>
    </location>
</feature>
<dbReference type="GO" id="GO:0007399">
    <property type="term" value="P:nervous system development"/>
    <property type="evidence" value="ECO:0007669"/>
    <property type="project" value="TreeGrafter"/>
</dbReference>
<feature type="domain" description="Fibronectin type-II" evidence="14">
    <location>
        <begin position="351"/>
        <end position="399"/>
    </location>
</feature>
<evidence type="ECO:0000256" key="11">
    <source>
        <dbReference type="SAM" id="SignalP"/>
    </source>
</evidence>
<keyword evidence="5" id="KW-0130">Cell adhesion</keyword>
<feature type="disulfide bond" evidence="9">
    <location>
        <begin position="416"/>
        <end position="442"/>
    </location>
</feature>
<feature type="region of interest" description="Disordered" evidence="10">
    <location>
        <begin position="697"/>
        <end position="718"/>
    </location>
</feature>
<feature type="domain" description="Fibronectin type-III" evidence="12">
    <location>
        <begin position="2413"/>
        <end position="2497"/>
    </location>
</feature>
<dbReference type="PROSITE" id="PS50853">
    <property type="entry name" value="FN3"/>
    <property type="match status" value="34"/>
</dbReference>
<feature type="disulfide bond" evidence="9">
    <location>
        <begin position="430"/>
        <end position="457"/>
    </location>
</feature>
<feature type="domain" description="Fibronectin type-III" evidence="12">
    <location>
        <begin position="1268"/>
        <end position="1356"/>
    </location>
</feature>
<feature type="domain" description="Fibronectin type-III" evidence="12">
    <location>
        <begin position="715"/>
        <end position="808"/>
    </location>
</feature>
<dbReference type="Pfam" id="PF00040">
    <property type="entry name" value="fn2"/>
    <property type="match status" value="2"/>
</dbReference>
<keyword evidence="7 9" id="KW-1015">Disulfide bond</keyword>
<dbReference type="GO" id="GO:0043394">
    <property type="term" value="F:proteoglycan binding"/>
    <property type="evidence" value="ECO:0007669"/>
    <property type="project" value="TreeGrafter"/>
</dbReference>
<dbReference type="PRINTS" id="PR00013">
    <property type="entry name" value="FNTYPEII"/>
</dbReference>
<dbReference type="GO" id="GO:0005178">
    <property type="term" value="F:integrin binding"/>
    <property type="evidence" value="ECO:0007669"/>
    <property type="project" value="TreeGrafter"/>
</dbReference>
<dbReference type="FunFam" id="2.60.40.10:FF:000336">
    <property type="entry name" value="fibronectin isoform X1"/>
    <property type="match status" value="1"/>
</dbReference>
<dbReference type="FunFam" id="2.10.70.10:FF:000006">
    <property type="entry name" value="Fibronectin 1"/>
    <property type="match status" value="2"/>
</dbReference>
<feature type="domain" description="Fibronectin type-II" evidence="14">
    <location>
        <begin position="411"/>
        <end position="459"/>
    </location>
</feature>
<feature type="domain" description="Fibronectin type-III" evidence="12">
    <location>
        <begin position="1708"/>
        <end position="1796"/>
    </location>
</feature>
<dbReference type="FunFam" id="2.10.10.10:FF:000001">
    <property type="entry name" value="Fibronectin 1a isoform 1"/>
    <property type="match status" value="2"/>
</dbReference>
<evidence type="ECO:0000313" key="16">
    <source>
        <dbReference type="RefSeq" id="XP_026128039.1"/>
    </source>
</evidence>
<dbReference type="Gene3D" id="2.10.10.10">
    <property type="entry name" value="Fibronectin, type II, collagen-binding"/>
    <property type="match status" value="2"/>
</dbReference>
<dbReference type="InterPro" id="IPR050991">
    <property type="entry name" value="ECM_Regulatory_Proteins"/>
</dbReference>
<reference evidence="16" key="1">
    <citation type="submission" date="2025-08" db="UniProtKB">
        <authorList>
            <consortium name="RefSeq"/>
        </authorList>
    </citation>
    <scope>IDENTIFICATION</scope>
    <source>
        <strain evidence="16">Wakin</strain>
        <tissue evidence="16">Muscle</tissue>
    </source>
</reference>
<dbReference type="InterPro" id="IPR000562">
    <property type="entry name" value="FN_type2_dom"/>
</dbReference>
<feature type="domain" description="Fibronectin type-III" evidence="12">
    <location>
        <begin position="2852"/>
        <end position="2943"/>
    </location>
</feature>
<keyword evidence="6" id="KW-0133">Cell shape</keyword>
<feature type="domain" description="Fibronectin type-III" evidence="12">
    <location>
        <begin position="1797"/>
        <end position="1883"/>
    </location>
</feature>
<feature type="domain" description="Fibronectin type-I" evidence="13">
    <location>
        <begin position="513"/>
        <end position="555"/>
    </location>
</feature>
<dbReference type="FunFam" id="2.60.40.10:FF:000099">
    <property type="entry name" value="Fibronectin 1"/>
    <property type="match status" value="11"/>
</dbReference>
<feature type="domain" description="Fibronectin type-I" evidence="13">
    <location>
        <begin position="556"/>
        <end position="599"/>
    </location>
</feature>
<keyword evidence="2" id="KW-0011">Acute phase</keyword>
<gene>
    <name evidence="16" type="primary">LOC113108876</name>
</gene>
<dbReference type="PROSITE" id="PS00023">
    <property type="entry name" value="FN2_1"/>
    <property type="match status" value="1"/>
</dbReference>
<keyword evidence="15" id="KW-1185">Reference proteome</keyword>
<dbReference type="FunFam" id="2.10.70.10:FF:000007">
    <property type="entry name" value="Fibronectin 1"/>
    <property type="match status" value="1"/>
</dbReference>
<evidence type="ECO:0000256" key="2">
    <source>
        <dbReference type="ARBA" id="ARBA00022486"/>
    </source>
</evidence>
<dbReference type="FunFam" id="2.10.70.10:FF:000018">
    <property type="entry name" value="Fibronectin 1"/>
    <property type="match status" value="2"/>
</dbReference>
<dbReference type="SUPFAM" id="SSF57603">
    <property type="entry name" value="FnI-like domain"/>
    <property type="match status" value="12"/>
</dbReference>
<dbReference type="GO" id="GO:0007507">
    <property type="term" value="P:heart development"/>
    <property type="evidence" value="ECO:0007669"/>
    <property type="project" value="TreeGrafter"/>
</dbReference>
<dbReference type="GO" id="GO:0006953">
    <property type="term" value="P:acute-phase response"/>
    <property type="evidence" value="ECO:0007669"/>
    <property type="project" value="UniProtKB-KW"/>
</dbReference>
<dbReference type="GO" id="GO:0005615">
    <property type="term" value="C:extracellular space"/>
    <property type="evidence" value="ECO:0007669"/>
    <property type="project" value="UniProtKB-ARBA"/>
</dbReference>
<dbReference type="GO" id="GO:0007044">
    <property type="term" value="P:cell-substrate junction assembly"/>
    <property type="evidence" value="ECO:0007669"/>
    <property type="project" value="TreeGrafter"/>
</dbReference>
<feature type="domain" description="Fibronectin type-III" evidence="12">
    <location>
        <begin position="3313"/>
        <end position="3403"/>
    </location>
</feature>
<evidence type="ECO:0000256" key="9">
    <source>
        <dbReference type="PROSITE-ProRule" id="PRU00479"/>
    </source>
</evidence>
<dbReference type="CDD" id="cd00062">
    <property type="entry name" value="FN2"/>
    <property type="match status" value="2"/>
</dbReference>
<feature type="domain" description="Fibronectin type-III" evidence="12">
    <location>
        <begin position="3404"/>
        <end position="3492"/>
    </location>
</feature>
<dbReference type="SMART" id="SM00059">
    <property type="entry name" value="FN2"/>
    <property type="match status" value="2"/>
</dbReference>
<dbReference type="SMART" id="SM00060">
    <property type="entry name" value="FN3"/>
    <property type="match status" value="36"/>
</dbReference>
<dbReference type="PROSITE" id="PS01253">
    <property type="entry name" value="FN1_1"/>
    <property type="match status" value="4"/>
</dbReference>
<dbReference type="PROSITE" id="PS51092">
    <property type="entry name" value="FN2_2"/>
    <property type="match status" value="2"/>
</dbReference>
<feature type="domain" description="Fibronectin type-III" evidence="12">
    <location>
        <begin position="3585"/>
        <end position="3675"/>
    </location>
</feature>
<feature type="domain" description="Fibronectin type-III" evidence="12">
    <location>
        <begin position="2499"/>
        <end position="2588"/>
    </location>
</feature>
<organism evidence="15 16">
    <name type="scientific">Carassius auratus</name>
    <name type="common">Goldfish</name>
    <dbReference type="NCBI Taxonomy" id="7957"/>
    <lineage>
        <taxon>Eukaryota</taxon>
        <taxon>Metazoa</taxon>
        <taxon>Chordata</taxon>
        <taxon>Craniata</taxon>
        <taxon>Vertebrata</taxon>
        <taxon>Euteleostomi</taxon>
        <taxon>Actinopterygii</taxon>
        <taxon>Neopterygii</taxon>
        <taxon>Teleostei</taxon>
        <taxon>Ostariophysi</taxon>
        <taxon>Cypriniformes</taxon>
        <taxon>Cyprinidae</taxon>
        <taxon>Cyprininae</taxon>
        <taxon>Carassius</taxon>
    </lineage>
</organism>
<evidence type="ECO:0000259" key="12">
    <source>
        <dbReference type="PROSITE" id="PS50853"/>
    </source>
</evidence>
<feature type="domain" description="Fibronectin type-III" evidence="12">
    <location>
        <begin position="907"/>
        <end position="999"/>
    </location>
</feature>
<feature type="domain" description="Fibronectin type-III" evidence="12">
    <location>
        <begin position="809"/>
        <end position="900"/>
    </location>
</feature>
<feature type="domain" description="Fibronectin type-III" evidence="12">
    <location>
        <begin position="1884"/>
        <end position="1971"/>
    </location>
</feature>
<dbReference type="GO" id="GO:0008360">
    <property type="term" value="P:regulation of cell shape"/>
    <property type="evidence" value="ECO:0007669"/>
    <property type="project" value="UniProtKB-KW"/>
</dbReference>
<feature type="domain" description="Fibronectin type-III" evidence="12">
    <location>
        <begin position="2676"/>
        <end position="2764"/>
    </location>
</feature>
<feature type="domain" description="Fibronectin type-III" evidence="12">
    <location>
        <begin position="1000"/>
        <end position="1085"/>
    </location>
</feature>
<feature type="domain" description="Fibronectin type-I" evidence="13">
    <location>
        <begin position="177"/>
        <end position="221"/>
    </location>
</feature>
<feature type="chain" id="PRO_5028279359" description="Fibronectin" evidence="11">
    <location>
        <begin position="22"/>
        <end position="4152"/>
    </location>
</feature>